<dbReference type="OMA" id="WEIDESQ"/>
<name>A0A8S1SMV1_PAROT</name>
<dbReference type="AlphaFoldDB" id="A0A8S1SMV1"/>
<dbReference type="OrthoDB" id="293205at2759"/>
<proteinExistence type="predicted"/>
<keyword evidence="2" id="KW-1185">Reference proteome</keyword>
<dbReference type="EMBL" id="CAJJDP010000014">
    <property type="protein sequence ID" value="CAD8142841.1"/>
    <property type="molecule type" value="Genomic_DNA"/>
</dbReference>
<protein>
    <submittedName>
        <fullName evidence="1">Uncharacterized protein</fullName>
    </submittedName>
</protein>
<accession>A0A8S1SMV1</accession>
<organism evidence="1 2">
    <name type="scientific">Paramecium octaurelia</name>
    <dbReference type="NCBI Taxonomy" id="43137"/>
    <lineage>
        <taxon>Eukaryota</taxon>
        <taxon>Sar</taxon>
        <taxon>Alveolata</taxon>
        <taxon>Ciliophora</taxon>
        <taxon>Intramacronucleata</taxon>
        <taxon>Oligohymenophorea</taxon>
        <taxon>Peniculida</taxon>
        <taxon>Parameciidae</taxon>
        <taxon>Paramecium</taxon>
    </lineage>
</organism>
<reference evidence="1" key="1">
    <citation type="submission" date="2021-01" db="EMBL/GenBank/DDBJ databases">
        <authorList>
            <consortium name="Genoscope - CEA"/>
            <person name="William W."/>
        </authorList>
    </citation>
    <scope>NUCLEOTIDE SEQUENCE</scope>
</reference>
<evidence type="ECO:0000313" key="1">
    <source>
        <dbReference type="EMBL" id="CAD8142841.1"/>
    </source>
</evidence>
<comment type="caution">
    <text evidence="1">The sequence shown here is derived from an EMBL/GenBank/DDBJ whole genome shotgun (WGS) entry which is preliminary data.</text>
</comment>
<gene>
    <name evidence="1" type="ORF">POCTA_138.1.T0140180</name>
</gene>
<dbReference type="Proteomes" id="UP000683925">
    <property type="component" value="Unassembled WGS sequence"/>
</dbReference>
<sequence>MLKAEKGWEIDESQYLDNLISGNLEKTQEKRKFVITSHRVRTLSQPKIVPSSIQSCRKHLISRSQIQTAKQNLQFNFVILDQILQRKRSNHLSHLSQLSFSPTKQSLQCQSQNSFRKNNSKCNIVNMSNLLMNSPKTIQRSQIQLSQVLGRVYK</sequence>
<evidence type="ECO:0000313" key="2">
    <source>
        <dbReference type="Proteomes" id="UP000683925"/>
    </source>
</evidence>